<feature type="compositionally biased region" description="Low complexity" evidence="1">
    <location>
        <begin position="1"/>
        <end position="12"/>
    </location>
</feature>
<dbReference type="HOGENOM" id="CLU_1174737_0_0_5"/>
<reference evidence="2 3" key="1">
    <citation type="journal article" date="2013" name="Stand. Genomic Sci.">
        <title>Genome sequence of the reddish-pigmented Rubellimicrobium thermophilum type strain (DSM 16684(T)), a member of the Roseobacter clade.</title>
        <authorList>
            <person name="Fiebig A."/>
            <person name="Riedel T."/>
            <person name="Gronow S."/>
            <person name="Petersen J."/>
            <person name="Klenk H.P."/>
            <person name="Goker M."/>
        </authorList>
    </citation>
    <scope>NUCLEOTIDE SEQUENCE [LARGE SCALE GENOMIC DNA]</scope>
    <source>
        <strain evidence="2 3">DSM 16684</strain>
    </source>
</reference>
<dbReference type="STRING" id="1123069.ruthe_01493"/>
<sequence length="236" mass="24936">MRASRMSSESSRGGPARGAVERCSEQHPRIEPQQRQRRGQARGGQIRRLEPEIIGACGPVRFGPDGGEKAGEADLSADLPVGGRGAKGAALDHRLVQRHGRGEADAGRGAQALGGDVHGQSPDRQALLRRPDGDDLVRAVAEGEDLEEGRLPDKLSVGRGEAQIRHRGVEARGKACRVQARPVHLPALCREGIECPGGARLDLVLSDEPVSPIEGHKRGDDPEQDAHAGFSSAGLA</sequence>
<feature type="region of interest" description="Disordered" evidence="1">
    <location>
        <begin position="99"/>
        <end position="133"/>
    </location>
</feature>
<dbReference type="EMBL" id="AOLV01000010">
    <property type="protein sequence ID" value="EPX86675.1"/>
    <property type="molecule type" value="Genomic_DNA"/>
</dbReference>
<feature type="compositionally biased region" description="Basic and acidic residues" evidence="1">
    <location>
        <begin position="214"/>
        <end position="226"/>
    </location>
</feature>
<evidence type="ECO:0000256" key="1">
    <source>
        <dbReference type="SAM" id="MobiDB-lite"/>
    </source>
</evidence>
<feature type="compositionally biased region" description="Basic and acidic residues" evidence="1">
    <location>
        <begin position="19"/>
        <end position="34"/>
    </location>
</feature>
<feature type="region of interest" description="Disordered" evidence="1">
    <location>
        <begin position="206"/>
        <end position="236"/>
    </location>
</feature>
<accession>S9S950</accession>
<gene>
    <name evidence="2" type="ORF">ruthe_01493</name>
</gene>
<dbReference type="Proteomes" id="UP000015346">
    <property type="component" value="Unassembled WGS sequence"/>
</dbReference>
<dbReference type="AlphaFoldDB" id="S9S950"/>
<comment type="caution">
    <text evidence="2">The sequence shown here is derived from an EMBL/GenBank/DDBJ whole genome shotgun (WGS) entry which is preliminary data.</text>
</comment>
<feature type="region of interest" description="Disordered" evidence="1">
    <location>
        <begin position="1"/>
        <end position="86"/>
    </location>
</feature>
<organism evidence="2 3">
    <name type="scientific">Rubellimicrobium thermophilum DSM 16684</name>
    <dbReference type="NCBI Taxonomy" id="1123069"/>
    <lineage>
        <taxon>Bacteria</taxon>
        <taxon>Pseudomonadati</taxon>
        <taxon>Pseudomonadota</taxon>
        <taxon>Alphaproteobacteria</taxon>
        <taxon>Rhodobacterales</taxon>
        <taxon>Roseobacteraceae</taxon>
        <taxon>Rubellimicrobium</taxon>
    </lineage>
</organism>
<name>S9S950_9RHOB</name>
<proteinExistence type="predicted"/>
<evidence type="ECO:0000313" key="3">
    <source>
        <dbReference type="Proteomes" id="UP000015346"/>
    </source>
</evidence>
<evidence type="ECO:0000313" key="2">
    <source>
        <dbReference type="EMBL" id="EPX86675.1"/>
    </source>
</evidence>
<protein>
    <submittedName>
        <fullName evidence="2">Uncharacterized protein</fullName>
    </submittedName>
</protein>
<keyword evidence="3" id="KW-1185">Reference proteome</keyword>